<proteinExistence type="predicted"/>
<keyword evidence="2" id="KW-1185">Reference proteome</keyword>
<reference evidence="1 2" key="1">
    <citation type="submission" date="2021-10" db="EMBL/GenBank/DDBJ databases">
        <authorList>
            <person name="Koch H."/>
        </authorList>
    </citation>
    <scope>NUCLEOTIDE SEQUENCE [LARGE SCALE GENOMIC DNA]</scope>
    <source>
        <strain evidence="1">6680</strain>
    </source>
</reference>
<evidence type="ECO:0000313" key="1">
    <source>
        <dbReference type="EMBL" id="CAG9932793.1"/>
    </source>
</evidence>
<evidence type="ECO:0000313" key="2">
    <source>
        <dbReference type="Proteomes" id="UP000839052"/>
    </source>
</evidence>
<accession>A0ABN8AQ62</accession>
<gene>
    <name evidence="1" type="ORF">NTG6680_1540</name>
</gene>
<sequence length="48" mass="5573">MNVVPTSTVIRDFIIISDFIHQFDQSPAPFVLCYSCFLARNHKLLFNI</sequence>
<organism evidence="1 2">
    <name type="scientific">Candidatus Nitrotoga arctica</name>
    <dbReference type="NCBI Taxonomy" id="453162"/>
    <lineage>
        <taxon>Bacteria</taxon>
        <taxon>Pseudomonadati</taxon>
        <taxon>Pseudomonadota</taxon>
        <taxon>Betaproteobacteria</taxon>
        <taxon>Nitrosomonadales</taxon>
        <taxon>Gallionellaceae</taxon>
        <taxon>Candidatus Nitrotoga</taxon>
    </lineage>
</organism>
<name>A0ABN8AQ62_9PROT</name>
<dbReference type="Proteomes" id="UP000839052">
    <property type="component" value="Chromosome"/>
</dbReference>
<protein>
    <submittedName>
        <fullName evidence="1">Uncharacterized protein</fullName>
    </submittedName>
</protein>
<dbReference type="EMBL" id="OU912926">
    <property type="protein sequence ID" value="CAG9932793.1"/>
    <property type="molecule type" value="Genomic_DNA"/>
</dbReference>